<accession>A0AA86VZU3</accession>
<gene>
    <name evidence="1" type="ORF">AYBTSS11_LOCUS22170</name>
</gene>
<reference evidence="1" key="1">
    <citation type="submission" date="2023-10" db="EMBL/GenBank/DDBJ databases">
        <authorList>
            <person name="Domelevo Entfellner J.-B."/>
        </authorList>
    </citation>
    <scope>NUCLEOTIDE SEQUENCE</scope>
</reference>
<dbReference type="Proteomes" id="UP001189624">
    <property type="component" value="Chromosome 7"/>
</dbReference>
<evidence type="ECO:0000313" key="1">
    <source>
        <dbReference type="EMBL" id="CAJ1969265.1"/>
    </source>
</evidence>
<dbReference type="AlphaFoldDB" id="A0AA86VZU3"/>
<protein>
    <submittedName>
        <fullName evidence="1">Uncharacterized protein</fullName>
    </submittedName>
</protein>
<name>A0AA86VZU3_9FABA</name>
<feature type="non-terminal residue" evidence="1">
    <location>
        <position position="1"/>
    </location>
</feature>
<proteinExistence type="predicted"/>
<feature type="non-terminal residue" evidence="1">
    <location>
        <position position="75"/>
    </location>
</feature>
<dbReference type="Gramene" id="rna-AYBTSS11_LOCUS22170">
    <property type="protein sequence ID" value="CAJ1969265.1"/>
    <property type="gene ID" value="gene-AYBTSS11_LOCUS22170"/>
</dbReference>
<evidence type="ECO:0000313" key="2">
    <source>
        <dbReference type="Proteomes" id="UP001189624"/>
    </source>
</evidence>
<organism evidence="1 2">
    <name type="scientific">Sphenostylis stenocarpa</name>
    <dbReference type="NCBI Taxonomy" id="92480"/>
    <lineage>
        <taxon>Eukaryota</taxon>
        <taxon>Viridiplantae</taxon>
        <taxon>Streptophyta</taxon>
        <taxon>Embryophyta</taxon>
        <taxon>Tracheophyta</taxon>
        <taxon>Spermatophyta</taxon>
        <taxon>Magnoliopsida</taxon>
        <taxon>eudicotyledons</taxon>
        <taxon>Gunneridae</taxon>
        <taxon>Pentapetalae</taxon>
        <taxon>rosids</taxon>
        <taxon>fabids</taxon>
        <taxon>Fabales</taxon>
        <taxon>Fabaceae</taxon>
        <taxon>Papilionoideae</taxon>
        <taxon>50 kb inversion clade</taxon>
        <taxon>NPAAA clade</taxon>
        <taxon>indigoferoid/millettioid clade</taxon>
        <taxon>Phaseoleae</taxon>
        <taxon>Sphenostylis</taxon>
    </lineage>
</organism>
<keyword evidence="2" id="KW-1185">Reference proteome</keyword>
<dbReference type="EMBL" id="OY731404">
    <property type="protein sequence ID" value="CAJ1969265.1"/>
    <property type="molecule type" value="Genomic_DNA"/>
</dbReference>
<sequence>IMGPKFDYKKNHVKICDGPNVRVVVEGGDRAPKRLNLYHKLDIKEFLALRIGQCNDIPDTKLRTKLEADGILVEQ</sequence>